<keyword evidence="2" id="KW-1185">Reference proteome</keyword>
<protein>
    <submittedName>
        <fullName evidence="1">Uncharacterized protein</fullName>
    </submittedName>
</protein>
<comment type="caution">
    <text evidence="1">The sequence shown here is derived from an EMBL/GenBank/DDBJ whole genome shotgun (WGS) entry which is preliminary data.</text>
</comment>
<dbReference type="AlphaFoldDB" id="A0A8X7CJT2"/>
<dbReference type="EMBL" id="BMAV01017855">
    <property type="protein sequence ID" value="GFY69861.1"/>
    <property type="molecule type" value="Genomic_DNA"/>
</dbReference>
<proteinExistence type="predicted"/>
<gene>
    <name evidence="1" type="ORF">TNIN_458401</name>
</gene>
<accession>A0A8X7CJT2</accession>
<evidence type="ECO:0000313" key="2">
    <source>
        <dbReference type="Proteomes" id="UP000886998"/>
    </source>
</evidence>
<reference evidence="1" key="1">
    <citation type="submission" date="2020-08" db="EMBL/GenBank/DDBJ databases">
        <title>Multicomponent nature underlies the extraordinary mechanical properties of spider dragline silk.</title>
        <authorList>
            <person name="Kono N."/>
            <person name="Nakamura H."/>
            <person name="Mori M."/>
            <person name="Yoshida Y."/>
            <person name="Ohtoshi R."/>
            <person name="Malay A.D."/>
            <person name="Moran D.A.P."/>
            <person name="Tomita M."/>
            <person name="Numata K."/>
            <person name="Arakawa K."/>
        </authorList>
    </citation>
    <scope>NUCLEOTIDE SEQUENCE</scope>
</reference>
<organism evidence="1 2">
    <name type="scientific">Trichonephila inaurata madagascariensis</name>
    <dbReference type="NCBI Taxonomy" id="2747483"/>
    <lineage>
        <taxon>Eukaryota</taxon>
        <taxon>Metazoa</taxon>
        <taxon>Ecdysozoa</taxon>
        <taxon>Arthropoda</taxon>
        <taxon>Chelicerata</taxon>
        <taxon>Arachnida</taxon>
        <taxon>Araneae</taxon>
        <taxon>Araneomorphae</taxon>
        <taxon>Entelegynae</taxon>
        <taxon>Araneoidea</taxon>
        <taxon>Nephilidae</taxon>
        <taxon>Trichonephila</taxon>
        <taxon>Trichonephila inaurata</taxon>
    </lineage>
</organism>
<evidence type="ECO:0000313" key="1">
    <source>
        <dbReference type="EMBL" id="GFY69861.1"/>
    </source>
</evidence>
<name>A0A8X7CJT2_9ARAC</name>
<sequence>MRDAYFKKLEDRCWSWSRRSGWLLSPAVVLNSPTKPGRNDGGYFEWFPLKLPQVPFNVPVSVSIFMVDRERQEIDVKDRISAYLSSNAVHEEVRQRGYQRKIACVTFAL</sequence>
<dbReference type="Proteomes" id="UP000886998">
    <property type="component" value="Unassembled WGS sequence"/>
</dbReference>